<dbReference type="EMBL" id="LZZM01000125">
    <property type="protein sequence ID" value="OOM78533.1"/>
    <property type="molecule type" value="Genomic_DNA"/>
</dbReference>
<feature type="domain" description="Chalcone isomerase N-terminal" evidence="1">
    <location>
        <begin position="5"/>
        <end position="106"/>
    </location>
</feature>
<name>A0A1S8TL75_9CLOT</name>
<keyword evidence="3" id="KW-1185">Reference proteome</keyword>
<sequence>MALEFNPMRSLIYVDCVKEDYRIKLENWLYRYHVPDSISQFGPYVSKYAFYAALPTPPEGERFGLTRMQLTEHYWMVNPMTANFQLKAFTEFFPLDVLKWQGNIPDDGDDIVDKANTTNMEGDNARAAGGDNGMPPFIFAFVPVCWEEDFKGQGRTIEDGPNYRWQFVMKYPEGVSAEEGDKWFYEEVIPKFKDMPEVNRILSSKIIKEVNGCQFHRVVEMWFEGPSAWHKCAVERAKEISKPAWAQYDQFPYLRPKFEIASLFLSDIARSDNYSQYRGYITMR</sequence>
<gene>
    <name evidence="2" type="ORF">CLPUN_18950</name>
</gene>
<dbReference type="OrthoDB" id="2079094at2"/>
<evidence type="ECO:0000259" key="1">
    <source>
        <dbReference type="Pfam" id="PF18232"/>
    </source>
</evidence>
<organism evidence="2 3">
    <name type="scientific">Clostridium puniceum</name>
    <dbReference type="NCBI Taxonomy" id="29367"/>
    <lineage>
        <taxon>Bacteria</taxon>
        <taxon>Bacillati</taxon>
        <taxon>Bacillota</taxon>
        <taxon>Clostridia</taxon>
        <taxon>Eubacteriales</taxon>
        <taxon>Clostridiaceae</taxon>
        <taxon>Clostridium</taxon>
    </lineage>
</organism>
<comment type="caution">
    <text evidence="2">The sequence shown here is derived from an EMBL/GenBank/DDBJ whole genome shotgun (WGS) entry which is preliminary data.</text>
</comment>
<dbReference type="RefSeq" id="WP_077847054.1">
    <property type="nucleotide sequence ID" value="NZ_LZZM01000125.1"/>
</dbReference>
<dbReference type="AlphaFoldDB" id="A0A1S8TL75"/>
<dbReference type="Proteomes" id="UP000190890">
    <property type="component" value="Unassembled WGS sequence"/>
</dbReference>
<protein>
    <recommendedName>
        <fullName evidence="1">Chalcone isomerase N-terminal domain-containing protein</fullName>
    </recommendedName>
</protein>
<evidence type="ECO:0000313" key="2">
    <source>
        <dbReference type="EMBL" id="OOM78533.1"/>
    </source>
</evidence>
<dbReference type="InterPro" id="IPR040518">
    <property type="entry name" value="Chalcone_N"/>
</dbReference>
<evidence type="ECO:0000313" key="3">
    <source>
        <dbReference type="Proteomes" id="UP000190890"/>
    </source>
</evidence>
<reference evidence="2 3" key="1">
    <citation type="submission" date="2016-05" db="EMBL/GenBank/DDBJ databases">
        <title>Microbial solvent formation.</title>
        <authorList>
            <person name="Poehlein A."/>
            <person name="Montoya Solano J.D."/>
            <person name="Flitsch S."/>
            <person name="Krabben P."/>
            <person name="Duerre P."/>
            <person name="Daniel R."/>
        </authorList>
    </citation>
    <scope>NUCLEOTIDE SEQUENCE [LARGE SCALE GENOMIC DNA]</scope>
    <source>
        <strain evidence="2 3">DSM 2619</strain>
    </source>
</reference>
<dbReference type="SMR" id="A0A1S8TL75"/>
<proteinExistence type="predicted"/>
<dbReference type="Pfam" id="PF18232">
    <property type="entry name" value="Chalcone_N"/>
    <property type="match status" value="1"/>
</dbReference>
<accession>A0A1S8TL75</accession>